<dbReference type="GO" id="GO:0032259">
    <property type="term" value="P:methylation"/>
    <property type="evidence" value="ECO:0007669"/>
    <property type="project" value="UniProtKB-KW"/>
</dbReference>
<dbReference type="CDD" id="cd02440">
    <property type="entry name" value="AdoMet_MTases"/>
    <property type="match status" value="1"/>
</dbReference>
<dbReference type="InterPro" id="IPR000682">
    <property type="entry name" value="PCMT"/>
</dbReference>
<dbReference type="Gene3D" id="3.40.50.150">
    <property type="entry name" value="Vaccinia Virus protein VP39"/>
    <property type="match status" value="1"/>
</dbReference>
<keyword evidence="4 7" id="KW-0489">Methyltransferase</keyword>
<dbReference type="EC" id="2.1.1.77" evidence="7"/>
<dbReference type="GO" id="GO:0005737">
    <property type="term" value="C:cytoplasm"/>
    <property type="evidence" value="ECO:0007669"/>
    <property type="project" value="UniProtKB-SubCell"/>
</dbReference>
<evidence type="ECO:0000256" key="1">
    <source>
        <dbReference type="ARBA" id="ARBA00004496"/>
    </source>
</evidence>
<dbReference type="InterPro" id="IPR029063">
    <property type="entry name" value="SAM-dependent_MTases_sf"/>
</dbReference>
<dbReference type="HAMAP" id="MF_00090">
    <property type="entry name" value="PIMT"/>
    <property type="match status" value="1"/>
</dbReference>
<comment type="caution">
    <text evidence="8">The sequence shown here is derived from an EMBL/GenBank/DDBJ whole genome shotgun (WGS) entry which is preliminary data.</text>
</comment>
<dbReference type="EMBL" id="AFOC01000006">
    <property type="protein sequence ID" value="EGV52575.1"/>
    <property type="molecule type" value="Genomic_DNA"/>
</dbReference>
<evidence type="ECO:0000256" key="6">
    <source>
        <dbReference type="ARBA" id="ARBA00022691"/>
    </source>
</evidence>
<evidence type="ECO:0000313" key="9">
    <source>
        <dbReference type="Proteomes" id="UP000004491"/>
    </source>
</evidence>
<dbReference type="Pfam" id="PF01135">
    <property type="entry name" value="PCMT"/>
    <property type="match status" value="1"/>
</dbReference>
<dbReference type="Proteomes" id="UP000004491">
    <property type="component" value="Unassembled WGS sequence"/>
</dbReference>
<protein>
    <recommendedName>
        <fullName evidence="7">Protein-L-isoaspartate O-methyltransferase</fullName>
        <ecNumber evidence="7">2.1.1.77</ecNumber>
    </recommendedName>
    <alternativeName>
        <fullName evidence="7">L-isoaspartyl protein carboxyl methyltransferase</fullName>
    </alternativeName>
    <alternativeName>
        <fullName evidence="7">Protein L-isoaspartyl methyltransferase</fullName>
    </alternativeName>
    <alternativeName>
        <fullName evidence="7">Protein-beta-aspartate methyltransferase</fullName>
        <shortName evidence="7">PIMT</shortName>
    </alternativeName>
</protein>
<evidence type="ECO:0000256" key="2">
    <source>
        <dbReference type="ARBA" id="ARBA00005369"/>
    </source>
</evidence>
<keyword evidence="6 7" id="KW-0949">S-adenosyl-L-methionine</keyword>
<dbReference type="NCBIfam" id="NF001453">
    <property type="entry name" value="PRK00312.1"/>
    <property type="match status" value="1"/>
</dbReference>
<reference evidence="8" key="1">
    <citation type="journal article" date="2011" name="ISME J.">
        <title>The endosymbionts of the deep-sea tubeworms Riftia pachyptila and Tevnia jerichonana share an identical physiology as revealed by proteogenomic analyses.</title>
        <authorList>
            <person name="Gardebrecht A."/>
            <person name="Markert S."/>
            <person name="Felbeck H."/>
            <person name="Thuermer A."/>
            <person name="Albrecht D."/>
            <person name="Wollherr A."/>
            <person name="Kabisch J."/>
            <person name="Lehmann R."/>
            <person name="Daniel R."/>
            <person name="Liesegang H."/>
            <person name="Hecker M."/>
            <person name="Sievert S.M."/>
            <person name="Schweder T."/>
        </authorList>
    </citation>
    <scope>NUCLEOTIDE SEQUENCE [LARGE SCALE GENOMIC DNA]</scope>
</reference>
<evidence type="ECO:0000256" key="7">
    <source>
        <dbReference type="HAMAP-Rule" id="MF_00090"/>
    </source>
</evidence>
<dbReference type="NCBIfam" id="TIGR00080">
    <property type="entry name" value="pimt"/>
    <property type="match status" value="1"/>
</dbReference>
<dbReference type="FunFam" id="3.40.50.150:FF:000010">
    <property type="entry name" value="Protein-L-isoaspartate O-methyltransferase"/>
    <property type="match status" value="1"/>
</dbReference>
<keyword evidence="9" id="KW-1185">Reference proteome</keyword>
<comment type="catalytic activity">
    <reaction evidence="7">
        <text>[protein]-L-isoaspartate + S-adenosyl-L-methionine = [protein]-L-isoaspartate alpha-methyl ester + S-adenosyl-L-homocysteine</text>
        <dbReference type="Rhea" id="RHEA:12705"/>
        <dbReference type="Rhea" id="RHEA-COMP:12143"/>
        <dbReference type="Rhea" id="RHEA-COMP:12144"/>
        <dbReference type="ChEBI" id="CHEBI:57856"/>
        <dbReference type="ChEBI" id="CHEBI:59789"/>
        <dbReference type="ChEBI" id="CHEBI:90596"/>
        <dbReference type="ChEBI" id="CHEBI:90598"/>
        <dbReference type="EC" id="2.1.1.77"/>
    </reaction>
</comment>
<feature type="active site" evidence="7">
    <location>
        <position position="143"/>
    </location>
</feature>
<evidence type="ECO:0000256" key="4">
    <source>
        <dbReference type="ARBA" id="ARBA00022603"/>
    </source>
</evidence>
<dbReference type="GO" id="GO:0030091">
    <property type="term" value="P:protein repair"/>
    <property type="evidence" value="ECO:0007669"/>
    <property type="project" value="UniProtKB-UniRule"/>
</dbReference>
<dbReference type="PROSITE" id="PS01279">
    <property type="entry name" value="PCMT"/>
    <property type="match status" value="1"/>
</dbReference>
<sequence>MENNQEGRLKTDPFIRHHCPNFLLCLFQPSLPEAKYRPYLKQQRRAGMQCGRGFQQLLVVLLWCGVLFPVAAEDVYRQQREVMLDEVERELRVLAVPFGLEGLSPRLRVAMADVPRHEFVPPQQRANAYQNRPLSIGYGQTISQPLIVALMTELLQVSAGDRVFELGTGSGYQAAVLDRLGVDVYSMEIVEELADQAKQRLQQLGFDRIRVHLGDGYHGLPQAAPFDAIIVTAAGSHVPPPLVRQLKRGGRMVLPVGNRYHVQQLVLVIKGLDGSLTTQEILPVSFVPLTGSH</sequence>
<dbReference type="PATRIC" id="fig|1048808.3.peg.355"/>
<dbReference type="PANTHER" id="PTHR11579">
    <property type="entry name" value="PROTEIN-L-ISOASPARTATE O-METHYLTRANSFERASE"/>
    <property type="match status" value="1"/>
</dbReference>
<accession>G2D9X2</accession>
<dbReference type="SUPFAM" id="SSF53335">
    <property type="entry name" value="S-adenosyl-L-methionine-dependent methyltransferases"/>
    <property type="match status" value="1"/>
</dbReference>
<comment type="similarity">
    <text evidence="2 7">Belongs to the methyltransferase superfamily. L-isoaspartyl/D-aspartyl protein methyltransferase family.</text>
</comment>
<dbReference type="PANTHER" id="PTHR11579:SF0">
    <property type="entry name" value="PROTEIN-L-ISOASPARTATE(D-ASPARTATE) O-METHYLTRANSFERASE"/>
    <property type="match status" value="1"/>
</dbReference>
<organism evidence="8 9">
    <name type="scientific">endosymbiont of Riftia pachyptila</name>
    <name type="common">vent Ph05</name>
    <dbReference type="NCBI Taxonomy" id="1048808"/>
    <lineage>
        <taxon>Bacteria</taxon>
        <taxon>Pseudomonadati</taxon>
        <taxon>Pseudomonadota</taxon>
        <taxon>Gammaproteobacteria</taxon>
        <taxon>sulfur-oxidizing symbionts</taxon>
    </lineage>
</organism>
<keyword evidence="3 7" id="KW-0963">Cytoplasm</keyword>
<proteinExistence type="inferred from homology"/>
<name>G2D9X2_9GAMM</name>
<comment type="subcellular location">
    <subcellularLocation>
        <location evidence="1 7">Cytoplasm</location>
    </subcellularLocation>
</comment>
<keyword evidence="5 7" id="KW-0808">Transferase</keyword>
<evidence type="ECO:0000313" key="8">
    <source>
        <dbReference type="EMBL" id="EGV52575.1"/>
    </source>
</evidence>
<evidence type="ECO:0000256" key="3">
    <source>
        <dbReference type="ARBA" id="ARBA00022490"/>
    </source>
</evidence>
<dbReference type="GO" id="GO:0004719">
    <property type="term" value="F:protein-L-isoaspartate (D-aspartate) O-methyltransferase activity"/>
    <property type="evidence" value="ECO:0007669"/>
    <property type="project" value="UniProtKB-UniRule"/>
</dbReference>
<comment type="function">
    <text evidence="7">Catalyzes the methyl esterification of L-isoaspartyl residues in peptides and proteins that result from spontaneous decomposition of normal L-aspartyl and L-asparaginyl residues. It plays a role in the repair and/or degradation of damaged proteins.</text>
</comment>
<evidence type="ECO:0000256" key="5">
    <source>
        <dbReference type="ARBA" id="ARBA00022679"/>
    </source>
</evidence>
<gene>
    <name evidence="7" type="primary">pcm</name>
    <name evidence="8" type="synonym">pcm4</name>
    <name evidence="8" type="ORF">Rifp1Sym_af00210</name>
</gene>
<dbReference type="AlphaFoldDB" id="G2D9X2"/>